<organism evidence="1 2">
    <name type="scientific">Cetraspora pellucida</name>
    <dbReference type="NCBI Taxonomy" id="1433469"/>
    <lineage>
        <taxon>Eukaryota</taxon>
        <taxon>Fungi</taxon>
        <taxon>Fungi incertae sedis</taxon>
        <taxon>Mucoromycota</taxon>
        <taxon>Glomeromycotina</taxon>
        <taxon>Glomeromycetes</taxon>
        <taxon>Diversisporales</taxon>
        <taxon>Gigasporaceae</taxon>
        <taxon>Cetraspora</taxon>
    </lineage>
</organism>
<dbReference type="AlphaFoldDB" id="A0A9N9PI45"/>
<feature type="non-terminal residue" evidence="1">
    <location>
        <position position="1"/>
    </location>
</feature>
<feature type="non-terminal residue" evidence="1">
    <location>
        <position position="171"/>
    </location>
</feature>
<dbReference type="EMBL" id="CAJVQA010063426">
    <property type="protein sequence ID" value="CAG8830101.1"/>
    <property type="molecule type" value="Genomic_DNA"/>
</dbReference>
<name>A0A9N9PI45_9GLOM</name>
<proteinExistence type="predicted"/>
<keyword evidence="2" id="KW-1185">Reference proteome</keyword>
<evidence type="ECO:0000313" key="1">
    <source>
        <dbReference type="EMBL" id="CAG8830101.1"/>
    </source>
</evidence>
<evidence type="ECO:0000313" key="2">
    <source>
        <dbReference type="Proteomes" id="UP000789759"/>
    </source>
</evidence>
<gene>
    <name evidence="1" type="ORF">CPELLU_LOCUS20564</name>
</gene>
<comment type="caution">
    <text evidence="1">The sequence shown here is derived from an EMBL/GenBank/DDBJ whole genome shotgun (WGS) entry which is preliminary data.</text>
</comment>
<protein>
    <submittedName>
        <fullName evidence="1">12529_t:CDS:1</fullName>
    </submittedName>
</protein>
<sequence length="171" mass="19644">KDEHVQSGTSTLKKRKSNNSILSLDAYYNPKEAIDKAKEIRANKALIKWIVWSGILFSAFDCPYFEDYIKILNYGYNSPKQTSLALSILDIEAWCSPTKHSIYAFVIMTDNRKQYVYSLHNFSIYPHIANFNTKKILEILEKVGPEKFVAVVFVAESAMMAAKFPYILSIR</sequence>
<accession>A0A9N9PI45</accession>
<dbReference type="OrthoDB" id="2415357at2759"/>
<dbReference type="Proteomes" id="UP000789759">
    <property type="component" value="Unassembled WGS sequence"/>
</dbReference>
<reference evidence="1" key="1">
    <citation type="submission" date="2021-06" db="EMBL/GenBank/DDBJ databases">
        <authorList>
            <person name="Kallberg Y."/>
            <person name="Tangrot J."/>
            <person name="Rosling A."/>
        </authorList>
    </citation>
    <scope>NUCLEOTIDE SEQUENCE</scope>
    <source>
        <strain evidence="1">FL966</strain>
    </source>
</reference>